<evidence type="ECO:0000313" key="1">
    <source>
        <dbReference type="EMBL" id="RSD30431.1"/>
    </source>
</evidence>
<accession>A0A427U1B8</accession>
<dbReference type="InterPro" id="IPR007416">
    <property type="entry name" value="YggL_50S_bp"/>
</dbReference>
<dbReference type="AlphaFoldDB" id="A0A427U1B8"/>
<protein>
    <submittedName>
        <fullName evidence="1">DUF469 family protein</fullName>
    </submittedName>
</protein>
<dbReference type="Pfam" id="PF04320">
    <property type="entry name" value="YggL_50S_bp"/>
    <property type="match status" value="1"/>
</dbReference>
<dbReference type="RefSeq" id="WP_125322337.1">
    <property type="nucleotide sequence ID" value="NZ_AP024889.1"/>
</dbReference>
<dbReference type="PANTHER" id="PTHR38778">
    <property type="entry name" value="CYTOPLASMIC PROTEIN-RELATED"/>
    <property type="match status" value="1"/>
</dbReference>
<dbReference type="OrthoDB" id="5768758at2"/>
<proteinExistence type="predicted"/>
<organism evidence="1 2">
    <name type="scientific">Vibrio pectenicida</name>
    <dbReference type="NCBI Taxonomy" id="62763"/>
    <lineage>
        <taxon>Bacteria</taxon>
        <taxon>Pseudomonadati</taxon>
        <taxon>Pseudomonadota</taxon>
        <taxon>Gammaproteobacteria</taxon>
        <taxon>Vibrionales</taxon>
        <taxon>Vibrionaceae</taxon>
        <taxon>Vibrio</taxon>
    </lineage>
</organism>
<name>A0A427U1B8_9VIBR</name>
<keyword evidence="2" id="KW-1185">Reference proteome</keyword>
<gene>
    <name evidence="1" type="ORF">EJA03_13870</name>
</gene>
<dbReference type="GO" id="GO:0005829">
    <property type="term" value="C:cytosol"/>
    <property type="evidence" value="ECO:0007669"/>
    <property type="project" value="TreeGrafter"/>
</dbReference>
<reference evidence="1 2" key="1">
    <citation type="submission" date="2018-12" db="EMBL/GenBank/DDBJ databases">
        <title>Genomic taxonomy of the Vibrionaceae family.</title>
        <authorList>
            <person name="Gomez-Gil B."/>
            <person name="Enciso-Ibarra K."/>
        </authorList>
    </citation>
    <scope>NUCLEOTIDE SEQUENCE [LARGE SCALE GENOMIC DNA]</scope>
    <source>
        <strain evidence="1 2">CAIM 594</strain>
    </source>
</reference>
<evidence type="ECO:0000313" key="2">
    <source>
        <dbReference type="Proteomes" id="UP000269041"/>
    </source>
</evidence>
<sequence length="112" mass="13061">MKPFKLDNKKRRIQKKLFLGEFAMLGFEVSCDTKIQDFENYDTFVDEFIDYIDALDLSFGGGGLELFEGFICHAQRYESVTKQQQAEIVTWLEKRNDVKAVRVGELVDANYF</sequence>
<dbReference type="PANTHER" id="PTHR38778:SF1">
    <property type="entry name" value="CYTOPLASMIC PROTEIN"/>
    <property type="match status" value="1"/>
</dbReference>
<dbReference type="EMBL" id="RSFA01000067">
    <property type="protein sequence ID" value="RSD30431.1"/>
    <property type="molecule type" value="Genomic_DNA"/>
</dbReference>
<comment type="caution">
    <text evidence="1">The sequence shown here is derived from an EMBL/GenBank/DDBJ whole genome shotgun (WGS) entry which is preliminary data.</text>
</comment>
<dbReference type="Proteomes" id="UP000269041">
    <property type="component" value="Unassembled WGS sequence"/>
</dbReference>